<dbReference type="Ensembl" id="ENSCINT00000006496.3">
    <property type="protein sequence ID" value="ENSCINP00000006496.3"/>
    <property type="gene ID" value="ENSCING00000011685.2"/>
</dbReference>
<evidence type="ECO:0000313" key="1">
    <source>
        <dbReference type="Ensembl" id="ENSCINP00000006496.3"/>
    </source>
</evidence>
<accession>F6QDD4</accession>
<dbReference type="InParanoid" id="F6QDD4"/>
<reference evidence="1" key="2">
    <citation type="submission" date="2025-08" db="UniProtKB">
        <authorList>
            <consortium name="Ensembl"/>
        </authorList>
    </citation>
    <scope>IDENTIFICATION</scope>
</reference>
<organism evidence="1 2">
    <name type="scientific">Ciona intestinalis</name>
    <name type="common">Transparent sea squirt</name>
    <name type="synonym">Ascidia intestinalis</name>
    <dbReference type="NCBI Taxonomy" id="7719"/>
    <lineage>
        <taxon>Eukaryota</taxon>
        <taxon>Metazoa</taxon>
        <taxon>Chordata</taxon>
        <taxon>Tunicata</taxon>
        <taxon>Ascidiacea</taxon>
        <taxon>Phlebobranchia</taxon>
        <taxon>Cionidae</taxon>
        <taxon>Ciona</taxon>
    </lineage>
</organism>
<evidence type="ECO:0000313" key="2">
    <source>
        <dbReference type="Proteomes" id="UP000008144"/>
    </source>
</evidence>
<protein>
    <submittedName>
        <fullName evidence="1">Uncharacterized protein</fullName>
    </submittedName>
</protein>
<dbReference type="HOGENOM" id="CLU_2276458_0_0_1"/>
<proteinExistence type="predicted"/>
<reference evidence="1" key="3">
    <citation type="submission" date="2025-09" db="UniProtKB">
        <authorList>
            <consortium name="Ensembl"/>
        </authorList>
    </citation>
    <scope>IDENTIFICATION</scope>
</reference>
<keyword evidence="2" id="KW-1185">Reference proteome</keyword>
<dbReference type="AlphaFoldDB" id="F6QDD4"/>
<dbReference type="Proteomes" id="UP000008144">
    <property type="component" value="Unassembled WGS sequence"/>
</dbReference>
<sequence length="102" mass="12531">MRIEDLQTGIVFLLILIEIVENILEDRHEEVKVVIGIVMREHPNEERKRNLKKRIRKLRKKKSRMLKLKWYQHHLYKYPTENEQNLSLCKQYHCLLVCVNYC</sequence>
<name>F6QDD4_CIOIN</name>
<reference evidence="2" key="1">
    <citation type="journal article" date="2002" name="Science">
        <title>The draft genome of Ciona intestinalis: insights into chordate and vertebrate origins.</title>
        <authorList>
            <person name="Dehal P."/>
            <person name="Satou Y."/>
            <person name="Campbell R.K."/>
            <person name="Chapman J."/>
            <person name="Degnan B."/>
            <person name="De Tomaso A."/>
            <person name="Davidson B."/>
            <person name="Di Gregorio A."/>
            <person name="Gelpke M."/>
            <person name="Goodstein D.M."/>
            <person name="Harafuji N."/>
            <person name="Hastings K.E."/>
            <person name="Ho I."/>
            <person name="Hotta K."/>
            <person name="Huang W."/>
            <person name="Kawashima T."/>
            <person name="Lemaire P."/>
            <person name="Martinez D."/>
            <person name="Meinertzhagen I.A."/>
            <person name="Necula S."/>
            <person name="Nonaka M."/>
            <person name="Putnam N."/>
            <person name="Rash S."/>
            <person name="Saiga H."/>
            <person name="Satake M."/>
            <person name="Terry A."/>
            <person name="Yamada L."/>
            <person name="Wang H.G."/>
            <person name="Awazu S."/>
            <person name="Azumi K."/>
            <person name="Boore J."/>
            <person name="Branno M."/>
            <person name="Chin-Bow S."/>
            <person name="DeSantis R."/>
            <person name="Doyle S."/>
            <person name="Francino P."/>
            <person name="Keys D.N."/>
            <person name="Haga S."/>
            <person name="Hayashi H."/>
            <person name="Hino K."/>
            <person name="Imai K.S."/>
            <person name="Inaba K."/>
            <person name="Kano S."/>
            <person name="Kobayashi K."/>
            <person name="Kobayashi M."/>
            <person name="Lee B.I."/>
            <person name="Makabe K.W."/>
            <person name="Manohar C."/>
            <person name="Matassi G."/>
            <person name="Medina M."/>
            <person name="Mochizuki Y."/>
            <person name="Mount S."/>
            <person name="Morishita T."/>
            <person name="Miura S."/>
            <person name="Nakayama A."/>
            <person name="Nishizaka S."/>
            <person name="Nomoto H."/>
            <person name="Ohta F."/>
            <person name="Oishi K."/>
            <person name="Rigoutsos I."/>
            <person name="Sano M."/>
            <person name="Sasaki A."/>
            <person name="Sasakura Y."/>
            <person name="Shoguchi E."/>
            <person name="Shin-i T."/>
            <person name="Spagnuolo A."/>
            <person name="Stainier D."/>
            <person name="Suzuki M.M."/>
            <person name="Tassy O."/>
            <person name="Takatori N."/>
            <person name="Tokuoka M."/>
            <person name="Yagi K."/>
            <person name="Yoshizaki F."/>
            <person name="Wada S."/>
            <person name="Zhang C."/>
            <person name="Hyatt P.D."/>
            <person name="Larimer F."/>
            <person name="Detter C."/>
            <person name="Doggett N."/>
            <person name="Glavina T."/>
            <person name="Hawkins T."/>
            <person name="Richardson P."/>
            <person name="Lucas S."/>
            <person name="Kohara Y."/>
            <person name="Levine M."/>
            <person name="Satoh N."/>
            <person name="Rokhsar D.S."/>
        </authorList>
    </citation>
    <scope>NUCLEOTIDE SEQUENCE [LARGE SCALE GENOMIC DNA]</scope>
</reference>